<dbReference type="CDD" id="cd00175">
    <property type="entry name" value="SNc"/>
    <property type="match status" value="1"/>
</dbReference>
<keyword evidence="2" id="KW-0255">Endonuclease</keyword>
<dbReference type="RefSeq" id="WP_094251146.1">
    <property type="nucleotide sequence ID" value="NZ_JBHLXL010000001.1"/>
</dbReference>
<feature type="signal peptide" evidence="4">
    <location>
        <begin position="1"/>
        <end position="17"/>
    </location>
</feature>
<proteinExistence type="predicted"/>
<feature type="domain" description="TNase-like" evidence="5">
    <location>
        <begin position="40"/>
        <end position="172"/>
    </location>
</feature>
<dbReference type="GO" id="GO:0003676">
    <property type="term" value="F:nucleic acid binding"/>
    <property type="evidence" value="ECO:0007669"/>
    <property type="project" value="InterPro"/>
</dbReference>
<dbReference type="PANTHER" id="PTHR12302:SF3">
    <property type="entry name" value="SERINE_THREONINE-PROTEIN KINASE 31"/>
    <property type="match status" value="1"/>
</dbReference>
<dbReference type="SMART" id="SM00318">
    <property type="entry name" value="SNc"/>
    <property type="match status" value="1"/>
</dbReference>
<evidence type="ECO:0000256" key="3">
    <source>
        <dbReference type="ARBA" id="ARBA00022801"/>
    </source>
</evidence>
<keyword evidence="1" id="KW-0540">Nuclease</keyword>
<name>A0A235FEJ5_9BACL</name>
<dbReference type="EMBL" id="NOII01000001">
    <property type="protein sequence ID" value="OYD59185.1"/>
    <property type="molecule type" value="Genomic_DNA"/>
</dbReference>
<keyword evidence="4" id="KW-0732">Signal</keyword>
<evidence type="ECO:0000256" key="1">
    <source>
        <dbReference type="ARBA" id="ARBA00022722"/>
    </source>
</evidence>
<dbReference type="GO" id="GO:0004519">
    <property type="term" value="F:endonuclease activity"/>
    <property type="evidence" value="ECO:0007669"/>
    <property type="project" value="UniProtKB-KW"/>
</dbReference>
<dbReference type="InterPro" id="IPR002071">
    <property type="entry name" value="Thermonucl_AS"/>
</dbReference>
<dbReference type="PANTHER" id="PTHR12302">
    <property type="entry name" value="EBNA2 BINDING PROTEIN P100"/>
    <property type="match status" value="1"/>
</dbReference>
<dbReference type="InterPro" id="IPR035437">
    <property type="entry name" value="SNase_OB-fold_sf"/>
</dbReference>
<dbReference type="Gene3D" id="2.40.50.90">
    <property type="match status" value="1"/>
</dbReference>
<feature type="chain" id="PRO_5039318540" description="TNase-like domain-containing protein" evidence="4">
    <location>
        <begin position="18"/>
        <end position="242"/>
    </location>
</feature>
<dbReference type="InterPro" id="IPR016071">
    <property type="entry name" value="Staphylococal_nuclease_OB-fold"/>
</dbReference>
<keyword evidence="7" id="KW-1185">Reference proteome</keyword>
<evidence type="ECO:0000313" key="6">
    <source>
        <dbReference type="EMBL" id="OYD59185.1"/>
    </source>
</evidence>
<dbReference type="SUPFAM" id="SSF50199">
    <property type="entry name" value="Staphylococcal nuclease"/>
    <property type="match status" value="1"/>
</dbReference>
<accession>A0A235FEJ5</accession>
<evidence type="ECO:0000313" key="7">
    <source>
        <dbReference type="Proteomes" id="UP000215059"/>
    </source>
</evidence>
<comment type="caution">
    <text evidence="6">The sequence shown here is derived from an EMBL/GenBank/DDBJ whole genome shotgun (WGS) entry which is preliminary data.</text>
</comment>
<dbReference type="Pfam" id="PF00565">
    <property type="entry name" value="SNase"/>
    <property type="match status" value="1"/>
</dbReference>
<evidence type="ECO:0000259" key="5">
    <source>
        <dbReference type="PROSITE" id="PS50830"/>
    </source>
</evidence>
<dbReference type="PROSITE" id="PS50830">
    <property type="entry name" value="TNASE_3"/>
    <property type="match status" value="1"/>
</dbReference>
<protein>
    <recommendedName>
        <fullName evidence="5">TNase-like domain-containing protein</fullName>
    </recommendedName>
</protein>
<dbReference type="Proteomes" id="UP000215059">
    <property type="component" value="Unassembled WGS sequence"/>
</dbReference>
<evidence type="ECO:0000256" key="4">
    <source>
        <dbReference type="SAM" id="SignalP"/>
    </source>
</evidence>
<sequence length="242" mass="27206">MKILSKLAAAIIICLLAACGTFLDEQPNTTEQKTEIGSGKRIPVKLVKVIDGDTVKIKINNHEETVRFLLVDTPESVHPTRPVQPFGIEASQFTKKLMSNGKTEIELDVSERDKYGRLLAYVYVNGSSVQEALLREGLARVAYVYAPNTKYADEYRIIQSEAQQNEKGIWSLENYATEDGFESPNKEASSNLGKCSIKGNLSSSGDKIYHMPDGRYYDMTIPEQWFCSEKEAKYSGFRRSQQ</sequence>
<reference evidence="6 7" key="1">
    <citation type="submission" date="2017-07" db="EMBL/GenBank/DDBJ databases">
        <title>Fictibacillus sp. nov. GDSW-R2A3 Genome sequencing and assembly.</title>
        <authorList>
            <person name="Mayilraj S."/>
        </authorList>
    </citation>
    <scope>NUCLEOTIDE SEQUENCE [LARGE SCALE GENOMIC DNA]</scope>
    <source>
        <strain evidence="6 7">GDSW-R2A3</strain>
    </source>
</reference>
<gene>
    <name evidence="6" type="ORF">CGZ90_04615</name>
</gene>
<keyword evidence="3" id="KW-0378">Hydrolase</keyword>
<dbReference type="OrthoDB" id="4376109at2"/>
<dbReference type="PROSITE" id="PS01284">
    <property type="entry name" value="TNASE_2"/>
    <property type="match status" value="1"/>
</dbReference>
<evidence type="ECO:0000256" key="2">
    <source>
        <dbReference type="ARBA" id="ARBA00022759"/>
    </source>
</evidence>
<organism evidence="6 7">
    <name type="scientific">Fictibacillus aquaticus</name>
    <dbReference type="NCBI Taxonomy" id="2021314"/>
    <lineage>
        <taxon>Bacteria</taxon>
        <taxon>Bacillati</taxon>
        <taxon>Bacillota</taxon>
        <taxon>Bacilli</taxon>
        <taxon>Bacillales</taxon>
        <taxon>Fictibacillaceae</taxon>
        <taxon>Fictibacillus</taxon>
    </lineage>
</organism>
<dbReference type="GO" id="GO:0016787">
    <property type="term" value="F:hydrolase activity"/>
    <property type="evidence" value="ECO:0007669"/>
    <property type="project" value="UniProtKB-KW"/>
</dbReference>
<dbReference type="AlphaFoldDB" id="A0A235FEJ5"/>
<dbReference type="PROSITE" id="PS51257">
    <property type="entry name" value="PROKAR_LIPOPROTEIN"/>
    <property type="match status" value="1"/>
</dbReference>